<reference evidence="2 3" key="1">
    <citation type="submission" date="2020-04" db="EMBL/GenBank/DDBJ databases">
        <title>Thermobifida alba genome sequencing and assembly.</title>
        <authorList>
            <person name="Luzics S."/>
            <person name="Horvath B."/>
            <person name="Nagy I."/>
            <person name="Toth A."/>
            <person name="Nagy I."/>
            <person name="Kukolya J."/>
        </authorList>
    </citation>
    <scope>NUCLEOTIDE SEQUENCE [LARGE SCALE GENOMIC DNA]</scope>
    <source>
        <strain evidence="2 3">DSM 43795</strain>
    </source>
</reference>
<evidence type="ECO:0008006" key="4">
    <source>
        <dbReference type="Google" id="ProtNLM"/>
    </source>
</evidence>
<dbReference type="RefSeq" id="WP_248592319.1">
    <property type="nucleotide sequence ID" value="NZ_BAABEB010000010.1"/>
</dbReference>
<feature type="compositionally biased region" description="Basic residues" evidence="1">
    <location>
        <begin position="161"/>
        <end position="187"/>
    </location>
</feature>
<protein>
    <recommendedName>
        <fullName evidence="4">Helix-turn-helix domain-containing protein</fullName>
    </recommendedName>
</protein>
<feature type="region of interest" description="Disordered" evidence="1">
    <location>
        <begin position="126"/>
        <end position="230"/>
    </location>
</feature>
<sequence>METEQTTTDDDVISARKAAGMLGITVQQLQEWRPYFPHELRPDGKFVYRRSSIKEFMQLRDWDRNNPEKPDPDRPLGWWPYAYDETVDLSVAVAEALAYPGRIHINVPTPDIIVVYFGQRSLVLSPRTQPHQRRPAAPPAPLPPRQTGHHPHLPLREVPRRPRIRRPVRPPRRRAPVPRPPRPRSRQSRAPLPPQRFQPVGLEASRRGPDPPEGLHSAAPRPAETRRMDR</sequence>
<accession>A0ABY4KXC2</accession>
<keyword evidence="3" id="KW-1185">Reference proteome</keyword>
<organism evidence="2 3">
    <name type="scientific">Thermobifida alba</name>
    <name type="common">Thermomonospora alba</name>
    <dbReference type="NCBI Taxonomy" id="53522"/>
    <lineage>
        <taxon>Bacteria</taxon>
        <taxon>Bacillati</taxon>
        <taxon>Actinomycetota</taxon>
        <taxon>Actinomycetes</taxon>
        <taxon>Streptosporangiales</taxon>
        <taxon>Nocardiopsidaceae</taxon>
        <taxon>Thermobifida</taxon>
    </lineage>
</organism>
<gene>
    <name evidence="2" type="ORF">FOF52_03055</name>
</gene>
<evidence type="ECO:0000256" key="1">
    <source>
        <dbReference type="SAM" id="MobiDB-lite"/>
    </source>
</evidence>
<evidence type="ECO:0000313" key="3">
    <source>
        <dbReference type="Proteomes" id="UP000832041"/>
    </source>
</evidence>
<dbReference type="EMBL" id="CP051627">
    <property type="protein sequence ID" value="UPT20074.1"/>
    <property type="molecule type" value="Genomic_DNA"/>
</dbReference>
<name>A0ABY4KXC2_THEAE</name>
<dbReference type="Proteomes" id="UP000832041">
    <property type="component" value="Chromosome"/>
</dbReference>
<evidence type="ECO:0000313" key="2">
    <source>
        <dbReference type="EMBL" id="UPT20074.1"/>
    </source>
</evidence>
<proteinExistence type="predicted"/>